<evidence type="ECO:0000313" key="1">
    <source>
        <dbReference type="EMBL" id="VDO60081.1"/>
    </source>
</evidence>
<dbReference type="InterPro" id="IPR036691">
    <property type="entry name" value="Endo/exonu/phosph_ase_sf"/>
</dbReference>
<proteinExistence type="predicted"/>
<protein>
    <submittedName>
        <fullName evidence="1">Uncharacterized protein</fullName>
    </submittedName>
</protein>
<name>A0A183LJX9_9TREM</name>
<accession>A0A183LJX9</accession>
<dbReference type="Proteomes" id="UP000277204">
    <property type="component" value="Unassembled WGS sequence"/>
</dbReference>
<dbReference type="EMBL" id="UZAI01001263">
    <property type="protein sequence ID" value="VDO60081.1"/>
    <property type="molecule type" value="Genomic_DNA"/>
</dbReference>
<organism evidence="1 2">
    <name type="scientific">Schistosoma margrebowiei</name>
    <dbReference type="NCBI Taxonomy" id="48269"/>
    <lineage>
        <taxon>Eukaryota</taxon>
        <taxon>Metazoa</taxon>
        <taxon>Spiralia</taxon>
        <taxon>Lophotrochozoa</taxon>
        <taxon>Platyhelminthes</taxon>
        <taxon>Trematoda</taxon>
        <taxon>Digenea</taxon>
        <taxon>Strigeidida</taxon>
        <taxon>Schistosomatoidea</taxon>
        <taxon>Schistosomatidae</taxon>
        <taxon>Schistosoma</taxon>
    </lineage>
</organism>
<gene>
    <name evidence="1" type="ORF">SMRZ_LOCUS4104</name>
</gene>
<dbReference type="AlphaFoldDB" id="A0A183LJX9"/>
<sequence>MGGTIFPHKRIQKATWISPEHTTVNQIDHICVDKKFRRTMEDVRTRRGAEIALDHHLVVANLKLKLKKNWIIGQTALQRFNTVLLRDTKKLNEFKVTRNNKFQALQHLLKEEETTMEENSKGIKEALTSTYQEVLGRKKHHHKERISIETLDNIREEEQEDNS</sequence>
<reference evidence="1 2" key="1">
    <citation type="submission" date="2018-11" db="EMBL/GenBank/DDBJ databases">
        <authorList>
            <consortium name="Pathogen Informatics"/>
        </authorList>
    </citation>
    <scope>NUCLEOTIDE SEQUENCE [LARGE SCALE GENOMIC DNA]</scope>
    <source>
        <strain evidence="1 2">Zambia</strain>
    </source>
</reference>
<dbReference type="Gene3D" id="3.60.10.10">
    <property type="entry name" value="Endonuclease/exonuclease/phosphatase"/>
    <property type="match status" value="1"/>
</dbReference>
<keyword evidence="2" id="KW-1185">Reference proteome</keyword>
<evidence type="ECO:0000313" key="2">
    <source>
        <dbReference type="Proteomes" id="UP000277204"/>
    </source>
</evidence>